<feature type="compositionally biased region" description="Basic and acidic residues" evidence="1">
    <location>
        <begin position="49"/>
        <end position="69"/>
    </location>
</feature>
<protein>
    <submittedName>
        <fullName evidence="2">Uncharacterized protein</fullName>
    </submittedName>
</protein>
<evidence type="ECO:0000313" key="2">
    <source>
        <dbReference type="EMBL" id="MFC5405660.1"/>
    </source>
</evidence>
<evidence type="ECO:0000313" key="3">
    <source>
        <dbReference type="Proteomes" id="UP001596113"/>
    </source>
</evidence>
<proteinExistence type="predicted"/>
<sequence>MKDTLENPMRTTVAIAATFSSIAARPGVIRLKSKSWRSVPEWNGSATNRLERRVAPREHDDRALVPDDP</sequence>
<dbReference type="EMBL" id="JBHSMI010000030">
    <property type="protein sequence ID" value="MFC5405660.1"/>
    <property type="molecule type" value="Genomic_DNA"/>
</dbReference>
<comment type="caution">
    <text evidence="2">The sequence shown here is derived from an EMBL/GenBank/DDBJ whole genome shotgun (WGS) entry which is preliminary data.</text>
</comment>
<reference evidence="3" key="1">
    <citation type="journal article" date="2019" name="Int. J. Syst. Evol. Microbiol.">
        <title>The Global Catalogue of Microorganisms (GCM) 10K type strain sequencing project: providing services to taxonomists for standard genome sequencing and annotation.</title>
        <authorList>
            <consortium name="The Broad Institute Genomics Platform"/>
            <consortium name="The Broad Institute Genome Sequencing Center for Infectious Disease"/>
            <person name="Wu L."/>
            <person name="Ma J."/>
        </authorList>
    </citation>
    <scope>NUCLEOTIDE SEQUENCE [LARGE SCALE GENOMIC DNA]</scope>
    <source>
        <strain evidence="3">CGMCC 1.18575</strain>
    </source>
</reference>
<organism evidence="2 3">
    <name type="scientific">Cohnella soli</name>
    <dbReference type="NCBI Taxonomy" id="425005"/>
    <lineage>
        <taxon>Bacteria</taxon>
        <taxon>Bacillati</taxon>
        <taxon>Bacillota</taxon>
        <taxon>Bacilli</taxon>
        <taxon>Bacillales</taxon>
        <taxon>Paenibacillaceae</taxon>
        <taxon>Cohnella</taxon>
    </lineage>
</organism>
<accession>A0ABW0HZA9</accession>
<evidence type="ECO:0000256" key="1">
    <source>
        <dbReference type="SAM" id="MobiDB-lite"/>
    </source>
</evidence>
<gene>
    <name evidence="2" type="ORF">ACFPOF_23185</name>
</gene>
<dbReference type="Proteomes" id="UP001596113">
    <property type="component" value="Unassembled WGS sequence"/>
</dbReference>
<dbReference type="RefSeq" id="WP_378137138.1">
    <property type="nucleotide sequence ID" value="NZ_JBHSMI010000030.1"/>
</dbReference>
<keyword evidence="3" id="KW-1185">Reference proteome</keyword>
<feature type="region of interest" description="Disordered" evidence="1">
    <location>
        <begin position="40"/>
        <end position="69"/>
    </location>
</feature>
<name>A0ABW0HZA9_9BACL</name>